<keyword evidence="1" id="KW-0812">Transmembrane</keyword>
<dbReference type="EMBL" id="DAARWD010000019">
    <property type="protein sequence ID" value="HAE4190576.1"/>
    <property type="molecule type" value="Genomic_DNA"/>
</dbReference>
<comment type="caution">
    <text evidence="2">The sequence shown here is derived from an EMBL/GenBank/DDBJ whole genome shotgun (WGS) entry which is preliminary data.</text>
</comment>
<gene>
    <name evidence="2" type="ORF">GND90_003601</name>
</gene>
<proteinExistence type="predicted"/>
<evidence type="ECO:0000256" key="1">
    <source>
        <dbReference type="SAM" id="Phobius"/>
    </source>
</evidence>
<accession>A0A730WNV2</accession>
<reference evidence="2" key="2">
    <citation type="submission" date="2018-07" db="EMBL/GenBank/DDBJ databases">
        <authorList>
            <consortium name="NCBI Pathogen Detection Project"/>
        </authorList>
    </citation>
    <scope>NUCLEOTIDE SEQUENCE</scope>
    <source>
        <strain evidence="2">23-88</strain>
    </source>
</reference>
<feature type="transmembrane region" description="Helical" evidence="1">
    <location>
        <begin position="29"/>
        <end position="47"/>
    </location>
</feature>
<protein>
    <submittedName>
        <fullName evidence="2">Uncharacterized protein</fullName>
    </submittedName>
</protein>
<keyword evidence="1" id="KW-1133">Transmembrane helix</keyword>
<keyword evidence="1" id="KW-0472">Membrane</keyword>
<dbReference type="PROSITE" id="PS51257">
    <property type="entry name" value="PROKAR_LIPOPROTEIN"/>
    <property type="match status" value="1"/>
</dbReference>
<sequence>MRWLFVFVLSVMAACMTGCAIALGEFVSFPLLTLIATIIYILILAVGRH</sequence>
<reference evidence="2" key="1">
    <citation type="journal article" date="2018" name="Genome Biol.">
        <title>SKESA: strategic k-mer extension for scrupulous assemblies.</title>
        <authorList>
            <person name="Souvorov A."/>
            <person name="Agarwala R."/>
            <person name="Lipman D.J."/>
        </authorList>
    </citation>
    <scope>NUCLEOTIDE SEQUENCE</scope>
    <source>
        <strain evidence="2">23-88</strain>
    </source>
</reference>
<evidence type="ECO:0000313" key="2">
    <source>
        <dbReference type="EMBL" id="HAE4190576.1"/>
    </source>
</evidence>
<name>A0A730WNV2_SALHO</name>
<organism evidence="2">
    <name type="scientific">Salmonella enterica subsp. houtenae serovar 1,40:z4,z32:-</name>
    <dbReference type="NCBI Taxonomy" id="1967604"/>
    <lineage>
        <taxon>Bacteria</taxon>
        <taxon>Pseudomonadati</taxon>
        <taxon>Pseudomonadota</taxon>
        <taxon>Gammaproteobacteria</taxon>
        <taxon>Enterobacterales</taxon>
        <taxon>Enterobacteriaceae</taxon>
        <taxon>Salmonella</taxon>
    </lineage>
</organism>
<dbReference type="AlphaFoldDB" id="A0A730WNV2"/>